<gene>
    <name evidence="1" type="ORF">Amon02_000768000</name>
</gene>
<proteinExistence type="predicted"/>
<reference evidence="1" key="1">
    <citation type="submission" date="2023-04" db="EMBL/GenBank/DDBJ databases">
        <title>Ambrosiozyma monospora NBRC 10751.</title>
        <authorList>
            <person name="Ichikawa N."/>
            <person name="Sato H."/>
            <person name="Tonouchi N."/>
        </authorList>
    </citation>
    <scope>NUCLEOTIDE SEQUENCE</scope>
    <source>
        <strain evidence="1">NBRC 10751</strain>
    </source>
</reference>
<dbReference type="Proteomes" id="UP001165064">
    <property type="component" value="Unassembled WGS sequence"/>
</dbReference>
<comment type="caution">
    <text evidence="1">The sequence shown here is derived from an EMBL/GenBank/DDBJ whole genome shotgun (WGS) entry which is preliminary data.</text>
</comment>
<organism evidence="1 2">
    <name type="scientific">Ambrosiozyma monospora</name>
    <name type="common">Yeast</name>
    <name type="synonym">Endomycopsis monosporus</name>
    <dbReference type="NCBI Taxonomy" id="43982"/>
    <lineage>
        <taxon>Eukaryota</taxon>
        <taxon>Fungi</taxon>
        <taxon>Dikarya</taxon>
        <taxon>Ascomycota</taxon>
        <taxon>Saccharomycotina</taxon>
        <taxon>Pichiomycetes</taxon>
        <taxon>Pichiales</taxon>
        <taxon>Pichiaceae</taxon>
        <taxon>Ambrosiozyma</taxon>
    </lineage>
</organism>
<protein>
    <submittedName>
        <fullName evidence="1">Unnamed protein product</fullName>
    </submittedName>
</protein>
<dbReference type="EMBL" id="BSXS01006472">
    <property type="protein sequence ID" value="GME85605.1"/>
    <property type="molecule type" value="Genomic_DNA"/>
</dbReference>
<accession>A0ACB5TCC1</accession>
<evidence type="ECO:0000313" key="1">
    <source>
        <dbReference type="EMBL" id="GME85605.1"/>
    </source>
</evidence>
<sequence>MSASIERISHVRNPTSPAPTTPETRYWRGFANSQLVKEHNSVTHIHFDPNSPHDFAVTSSTRVQIFSSKTRKAIKTFSRFKDTVYCGEFRNDGKLLVAGDASGLVQVFDAIHPRTLLVSINPSTHPTHITKFNPINQTQLLTCSDDRIGRLYDISQSQQPIVTFGDHEDYIRSATFIPSATTNLVVTGCYDNYIRLFDPRVGSEPILKFNQQDPVEDLLSLNPSNLVSCGGNTIKTWDLSAGKSIRSLTNFNKTVTCLNNAEERGILAGSIDGHVKVFDTSKPDWNVVFGWKFGSGVLSCGVSPNHKHLVVGLNSGLLTIRTRKTEPKVKQGEKTAKSSAFLRLMKGSDYHGETEHRVVNNDNTSAGLNRKLKQYEKDLNAFKWHEALDHALVAGMSKELTVTCMEDLRKRGKIRLSLLNRDESTLEPLLTWCFRNIDDSRNVNIIADFMGCLLEIPRDCQMSRSPENQWYVGVV</sequence>
<evidence type="ECO:0000313" key="2">
    <source>
        <dbReference type="Proteomes" id="UP001165064"/>
    </source>
</evidence>
<name>A0ACB5TCC1_AMBMO</name>
<keyword evidence="2" id="KW-1185">Reference proteome</keyword>